<evidence type="ECO:0000259" key="7">
    <source>
        <dbReference type="Pfam" id="PF01292"/>
    </source>
</evidence>
<dbReference type="GO" id="GO:0022904">
    <property type="term" value="P:respiratory electron transport chain"/>
    <property type="evidence" value="ECO:0007669"/>
    <property type="project" value="InterPro"/>
</dbReference>
<comment type="subcellular location">
    <subcellularLocation>
        <location evidence="1">Cell membrane</location>
        <topology evidence="1">Multi-pass membrane protein</topology>
    </subcellularLocation>
</comment>
<keyword evidence="2" id="KW-1003">Cell membrane</keyword>
<reference evidence="8 9" key="1">
    <citation type="submission" date="2006-02" db="EMBL/GenBank/DDBJ databases">
        <authorList>
            <person name="Pinhassi J."/>
            <person name="Pedros-Alio C."/>
            <person name="Ferriera S."/>
            <person name="Johnson J."/>
            <person name="Kravitz S."/>
            <person name="Halpern A."/>
            <person name="Remington K."/>
            <person name="Beeson K."/>
            <person name="Tran B."/>
            <person name="Rogers Y.-H."/>
            <person name="Friedman R."/>
            <person name="Venter J.C."/>
        </authorList>
    </citation>
    <scope>NUCLEOTIDE SEQUENCE [LARGE SCALE GENOMIC DNA]</scope>
    <source>
        <strain evidence="8 9">MED92</strain>
    </source>
</reference>
<protein>
    <submittedName>
        <fullName evidence="8">Probable hydrogenase cytochrome b-type subunit</fullName>
    </submittedName>
</protein>
<feature type="transmembrane region" description="Helical" evidence="6">
    <location>
        <begin position="40"/>
        <end position="59"/>
    </location>
</feature>
<proteinExistence type="predicted"/>
<sequence length="229" mass="25727">MNTMIKVWDIPTRLFHWSLVILFIFMIVSGESDDLMEWHFYAGYLLTGLISFRLIWGFLGTRYARFSEFNLGPATVIRYTLGLLKAEHKPYYGHTPPGSVMIILLIGLLTLQLITGMLSTDDIIWNGPFYNSVSESTAELAGEIHETVQGLLQILVGLHVLAIILYKVKFKEALVPAMLHGKKTKHTESLNESNGVASDNNREATSWIKLLLSAIPAAGLSYWLFTLPI</sequence>
<dbReference type="GO" id="GO:0005886">
    <property type="term" value="C:plasma membrane"/>
    <property type="evidence" value="ECO:0007669"/>
    <property type="project" value="UniProtKB-SubCell"/>
</dbReference>
<dbReference type="Pfam" id="PF01292">
    <property type="entry name" value="Ni_hydr_CYTB"/>
    <property type="match status" value="1"/>
</dbReference>
<evidence type="ECO:0000256" key="3">
    <source>
        <dbReference type="ARBA" id="ARBA00022692"/>
    </source>
</evidence>
<dbReference type="InterPro" id="IPR011577">
    <property type="entry name" value="Cyt_b561_bac/Ni-Hgenase"/>
</dbReference>
<gene>
    <name evidence="8" type="ORF">MED92_05673</name>
</gene>
<evidence type="ECO:0000256" key="2">
    <source>
        <dbReference type="ARBA" id="ARBA00022475"/>
    </source>
</evidence>
<dbReference type="RefSeq" id="WP_007021600.1">
    <property type="nucleotide sequence ID" value="NZ_CH724126.1"/>
</dbReference>
<comment type="caution">
    <text evidence="8">The sequence shown here is derived from an EMBL/GenBank/DDBJ whole genome shotgun (WGS) entry which is preliminary data.</text>
</comment>
<feature type="domain" description="Cytochrome b561 bacterial/Ni-hydrogenase" evidence="7">
    <location>
        <begin position="7"/>
        <end position="181"/>
    </location>
</feature>
<dbReference type="InterPro" id="IPR016174">
    <property type="entry name" value="Di-haem_cyt_TM"/>
</dbReference>
<evidence type="ECO:0000313" key="9">
    <source>
        <dbReference type="Proteomes" id="UP000002171"/>
    </source>
</evidence>
<dbReference type="GO" id="GO:0009055">
    <property type="term" value="F:electron transfer activity"/>
    <property type="evidence" value="ECO:0007669"/>
    <property type="project" value="InterPro"/>
</dbReference>
<evidence type="ECO:0000256" key="5">
    <source>
        <dbReference type="ARBA" id="ARBA00023136"/>
    </source>
</evidence>
<keyword evidence="9" id="KW-1185">Reference proteome</keyword>
<dbReference type="PANTHER" id="PTHR30485:SF2">
    <property type="entry name" value="BLL0597 PROTEIN"/>
    <property type="match status" value="1"/>
</dbReference>
<feature type="transmembrane region" description="Helical" evidence="6">
    <location>
        <begin position="207"/>
        <end position="225"/>
    </location>
</feature>
<name>A0A7U8C6S4_NEPCE</name>
<dbReference type="GO" id="GO:0020037">
    <property type="term" value="F:heme binding"/>
    <property type="evidence" value="ECO:0007669"/>
    <property type="project" value="TreeGrafter"/>
</dbReference>
<dbReference type="AlphaFoldDB" id="A0A7U8C6S4"/>
<feature type="transmembrane region" description="Helical" evidence="6">
    <location>
        <begin position="98"/>
        <end position="118"/>
    </location>
</feature>
<dbReference type="SUPFAM" id="SSF81342">
    <property type="entry name" value="Transmembrane di-heme cytochromes"/>
    <property type="match status" value="1"/>
</dbReference>
<dbReference type="PANTHER" id="PTHR30485">
    <property type="entry name" value="NI/FE-HYDROGENASE 1 B-TYPE CYTOCHROME SUBUNIT"/>
    <property type="match status" value="1"/>
</dbReference>
<dbReference type="InterPro" id="IPR051542">
    <property type="entry name" value="Hydrogenase_cytochrome"/>
</dbReference>
<dbReference type="OrthoDB" id="196472at2"/>
<evidence type="ECO:0000256" key="1">
    <source>
        <dbReference type="ARBA" id="ARBA00004651"/>
    </source>
</evidence>
<keyword evidence="5 6" id="KW-0472">Membrane</keyword>
<keyword evidence="3 6" id="KW-0812">Transmembrane</keyword>
<dbReference type="Gene3D" id="1.20.950.20">
    <property type="entry name" value="Transmembrane di-heme cytochromes, Chain C"/>
    <property type="match status" value="1"/>
</dbReference>
<evidence type="ECO:0000313" key="8">
    <source>
        <dbReference type="EMBL" id="EAR62582.1"/>
    </source>
</evidence>
<dbReference type="EMBL" id="AAOW01000002">
    <property type="protein sequence ID" value="EAR62582.1"/>
    <property type="molecule type" value="Genomic_DNA"/>
</dbReference>
<organism evidence="8 9">
    <name type="scientific">Neptuniibacter caesariensis</name>
    <dbReference type="NCBI Taxonomy" id="207954"/>
    <lineage>
        <taxon>Bacteria</taxon>
        <taxon>Pseudomonadati</taxon>
        <taxon>Pseudomonadota</taxon>
        <taxon>Gammaproteobacteria</taxon>
        <taxon>Oceanospirillales</taxon>
        <taxon>Oceanospirillaceae</taxon>
        <taxon>Neptuniibacter</taxon>
    </lineage>
</organism>
<dbReference type="Proteomes" id="UP000002171">
    <property type="component" value="Unassembled WGS sequence"/>
</dbReference>
<evidence type="ECO:0000256" key="6">
    <source>
        <dbReference type="SAM" id="Phobius"/>
    </source>
</evidence>
<evidence type="ECO:0000256" key="4">
    <source>
        <dbReference type="ARBA" id="ARBA00022989"/>
    </source>
</evidence>
<feature type="transmembrane region" description="Helical" evidence="6">
    <location>
        <begin position="150"/>
        <end position="168"/>
    </location>
</feature>
<keyword evidence="4 6" id="KW-1133">Transmembrane helix</keyword>
<accession>A0A7U8C6S4</accession>